<keyword evidence="3" id="KW-1185">Reference proteome</keyword>
<evidence type="ECO:0000313" key="2">
    <source>
        <dbReference type="EMBL" id="SNV35211.1"/>
    </source>
</evidence>
<feature type="transmembrane region" description="Helical" evidence="1">
    <location>
        <begin position="95"/>
        <end position="114"/>
    </location>
</feature>
<dbReference type="RefSeq" id="WP_095069891.1">
    <property type="nucleotide sequence ID" value="NZ_LT906465.1"/>
</dbReference>
<reference evidence="2 3" key="1">
    <citation type="submission" date="2017-06" db="EMBL/GenBank/DDBJ databases">
        <authorList>
            <consortium name="Pathogen Informatics"/>
        </authorList>
    </citation>
    <scope>NUCLEOTIDE SEQUENCE [LARGE SCALE GENOMIC DNA]</scope>
    <source>
        <strain evidence="2 3">NCTC13490</strain>
    </source>
</reference>
<dbReference type="AlphaFoldDB" id="A0A239WL26"/>
<sequence>MENQNTPQNDGFELLRKVIESNNENISQTKLYVRQQTETNGFLKDLCAQMKGMATVIQKSVNTLPNSITLVNSPETQESIDSLKELLQKKTLREFFALIMTGLSLLTIIVVSFLTKQWYSESIRTRTEIRQEILDEIKNDGKSIYKIQDYEQLQHNTEMMNKWMDSYPKEGKEFIKFKKGYESR</sequence>
<accession>A0A239WL26</accession>
<protein>
    <submittedName>
        <fullName evidence="2">Uncharacterized protein</fullName>
    </submittedName>
</protein>
<organism evidence="2 3">
    <name type="scientific">Chryseobacterium taklimakanense</name>
    <dbReference type="NCBI Taxonomy" id="536441"/>
    <lineage>
        <taxon>Bacteria</taxon>
        <taxon>Pseudomonadati</taxon>
        <taxon>Bacteroidota</taxon>
        <taxon>Flavobacteriia</taxon>
        <taxon>Flavobacteriales</taxon>
        <taxon>Weeksellaceae</taxon>
        <taxon>Chryseobacterium group</taxon>
        <taxon>Chryseobacterium</taxon>
    </lineage>
</organism>
<gene>
    <name evidence="2" type="ORF">SAMEA4412677_00403</name>
</gene>
<dbReference type="Proteomes" id="UP000215196">
    <property type="component" value="Chromosome 1"/>
</dbReference>
<keyword evidence="1" id="KW-0472">Membrane</keyword>
<dbReference type="KEGG" id="ctak:4412677_00403"/>
<evidence type="ECO:0000256" key="1">
    <source>
        <dbReference type="SAM" id="Phobius"/>
    </source>
</evidence>
<keyword evidence="1" id="KW-0812">Transmembrane</keyword>
<proteinExistence type="predicted"/>
<evidence type="ECO:0000313" key="3">
    <source>
        <dbReference type="Proteomes" id="UP000215196"/>
    </source>
</evidence>
<keyword evidence="1" id="KW-1133">Transmembrane helix</keyword>
<dbReference type="EMBL" id="LT906465">
    <property type="protein sequence ID" value="SNV35211.1"/>
    <property type="molecule type" value="Genomic_DNA"/>
</dbReference>
<name>A0A239WL26_9FLAO</name>